<dbReference type="EMBL" id="CP062806">
    <property type="protein sequence ID" value="QOT82133.1"/>
    <property type="molecule type" value="Genomic_DNA"/>
</dbReference>
<evidence type="ECO:0000259" key="3">
    <source>
        <dbReference type="Pfam" id="PF00501"/>
    </source>
</evidence>
<proteinExistence type="inferred from homology"/>
<dbReference type="InterPro" id="IPR025110">
    <property type="entry name" value="AMP-bd_C"/>
</dbReference>
<dbReference type="InterPro" id="IPR042099">
    <property type="entry name" value="ANL_N_sf"/>
</dbReference>
<evidence type="ECO:0000313" key="5">
    <source>
        <dbReference type="EMBL" id="QOT82133.1"/>
    </source>
</evidence>
<dbReference type="PANTHER" id="PTHR43201">
    <property type="entry name" value="ACYL-COA SYNTHETASE"/>
    <property type="match status" value="1"/>
</dbReference>
<dbReference type="AlphaFoldDB" id="A0A643FYP1"/>
<keyword evidence="5" id="KW-0614">Plasmid</keyword>
<dbReference type="Pfam" id="PF13193">
    <property type="entry name" value="AMP-binding_C"/>
    <property type="match status" value="1"/>
</dbReference>
<reference evidence="5 6" key="1">
    <citation type="submission" date="2020-10" db="EMBL/GenBank/DDBJ databases">
        <title>Complete genome sequence of Cupriavidus basilensis CCUG 49340T.</title>
        <authorList>
            <person name="Salva-Serra F."/>
            <person name="Donoso R.A."/>
            <person name="Cho K.H."/>
            <person name="Yoo J.A."/>
            <person name="Lee K."/>
            <person name="Yoon S.-H."/>
            <person name="Perez-Pantoja D."/>
            <person name="Moore E.R.B."/>
        </authorList>
    </citation>
    <scope>NUCLEOTIDE SEQUENCE [LARGE SCALE GENOMIC DNA]</scope>
    <source>
        <strain evidence="6">CCUG 49340</strain>
        <plasmid evidence="5 6">pRK1-2</plasmid>
    </source>
</reference>
<geneLocation type="plasmid" evidence="5 6">
    <name>pRK1-2</name>
</geneLocation>
<evidence type="ECO:0000313" key="6">
    <source>
        <dbReference type="Proteomes" id="UP000397656"/>
    </source>
</evidence>
<dbReference type="GeneID" id="98406828"/>
<dbReference type="Pfam" id="PF00501">
    <property type="entry name" value="AMP-binding"/>
    <property type="match status" value="1"/>
</dbReference>
<protein>
    <submittedName>
        <fullName evidence="5">Acyl--CoA ligase</fullName>
    </submittedName>
</protein>
<dbReference type="Gene3D" id="3.40.50.12780">
    <property type="entry name" value="N-terminal domain of ligase-like"/>
    <property type="match status" value="1"/>
</dbReference>
<dbReference type="RefSeq" id="WP_150984745.1">
    <property type="nucleotide sequence ID" value="NZ_CP062806.1"/>
</dbReference>
<gene>
    <name evidence="5" type="ORF">F7R26_038315</name>
</gene>
<dbReference type="GO" id="GO:0031956">
    <property type="term" value="F:medium-chain fatty acid-CoA ligase activity"/>
    <property type="evidence" value="ECO:0007669"/>
    <property type="project" value="TreeGrafter"/>
</dbReference>
<comment type="similarity">
    <text evidence="1">Belongs to the ATP-dependent AMP-binding enzyme family.</text>
</comment>
<dbReference type="GO" id="GO:0006631">
    <property type="term" value="P:fatty acid metabolic process"/>
    <property type="evidence" value="ECO:0007669"/>
    <property type="project" value="TreeGrafter"/>
</dbReference>
<dbReference type="InterPro" id="IPR000873">
    <property type="entry name" value="AMP-dep_synth/lig_dom"/>
</dbReference>
<evidence type="ECO:0000256" key="1">
    <source>
        <dbReference type="ARBA" id="ARBA00006432"/>
    </source>
</evidence>
<dbReference type="PROSITE" id="PS00455">
    <property type="entry name" value="AMP_BINDING"/>
    <property type="match status" value="1"/>
</dbReference>
<dbReference type="Proteomes" id="UP000397656">
    <property type="component" value="Plasmid pRK1-2"/>
</dbReference>
<evidence type="ECO:0000259" key="4">
    <source>
        <dbReference type="Pfam" id="PF13193"/>
    </source>
</evidence>
<name>A0A643FYP1_9BURK</name>
<organism evidence="5 6">
    <name type="scientific">Cupriavidus basilensis</name>
    <dbReference type="NCBI Taxonomy" id="68895"/>
    <lineage>
        <taxon>Bacteria</taxon>
        <taxon>Pseudomonadati</taxon>
        <taxon>Pseudomonadota</taxon>
        <taxon>Betaproteobacteria</taxon>
        <taxon>Burkholderiales</taxon>
        <taxon>Burkholderiaceae</taxon>
        <taxon>Cupriavidus</taxon>
    </lineage>
</organism>
<dbReference type="PANTHER" id="PTHR43201:SF5">
    <property type="entry name" value="MEDIUM-CHAIN ACYL-COA LIGASE ACSF2, MITOCHONDRIAL"/>
    <property type="match status" value="1"/>
</dbReference>
<sequence length="575" mass="63390">MIITSRQDIDRYTRAGWWGRETLFDVFRQAAALSPDAVALVDPPNRQDFTDGTPVRLTWREVADKVARLASVLLDAGLRRDEVIIAQLPTTHEFPLVYLACWQLGIIVSPVPMQYREHELRHIVSHVSARAYLGVRRLGKTCHASVAAVLADEHPTLRDVLLFGDDVPAGMVSLDAALRQPADLARLARHETLHPVDANDVATIIWTSGTESRPKAVPRTHNQWLVSRRLMTDAAGLQPGCRILSPRLLSTMGGISGSLITWLDRAARLVLHQPMSLEIFLRQIQDERIEFTSGPPAVLHELLKHESMLGDVDLSCLRHISSGSAALSEWVVRTFLDRHGVEILNFYGSSEGASLAATARDLPDPAERGRYFPRYGVTQCVSTQGSAAYVETQLIDPATGEMIETPGQTGELCFRGPGVFSGYFRMPEITSRTFTESGFYRTGDLFRIAGERGQYLEFVGRAKDIIVRGGTNISAEELESLLIGHPEIDCVAVVGYPDDRLGEKVCAVIVPASDAASEPPSLEALCDYLLHVRQVAIYKLPQRLLVLPELPRNPAGKILKAPLRELARQGADVTP</sequence>
<feature type="domain" description="AMP-binding enzyme C-terminal" evidence="4">
    <location>
        <begin position="477"/>
        <end position="557"/>
    </location>
</feature>
<accession>A0A643FYP1</accession>
<dbReference type="SUPFAM" id="SSF56801">
    <property type="entry name" value="Acetyl-CoA synthetase-like"/>
    <property type="match status" value="1"/>
</dbReference>
<feature type="domain" description="AMP-dependent synthetase/ligase" evidence="3">
    <location>
        <begin position="27"/>
        <end position="424"/>
    </location>
</feature>
<dbReference type="CDD" id="cd04433">
    <property type="entry name" value="AFD_class_I"/>
    <property type="match status" value="1"/>
</dbReference>
<dbReference type="Gene3D" id="3.30.300.30">
    <property type="match status" value="1"/>
</dbReference>
<dbReference type="InterPro" id="IPR020845">
    <property type="entry name" value="AMP-binding_CS"/>
</dbReference>
<evidence type="ECO:0000256" key="2">
    <source>
        <dbReference type="ARBA" id="ARBA00022598"/>
    </source>
</evidence>
<dbReference type="InterPro" id="IPR045851">
    <property type="entry name" value="AMP-bd_C_sf"/>
</dbReference>
<keyword evidence="2 5" id="KW-0436">Ligase</keyword>